<feature type="transmembrane region" description="Helical" evidence="2">
    <location>
        <begin position="12"/>
        <end position="31"/>
    </location>
</feature>
<feature type="transmembrane region" description="Helical" evidence="2">
    <location>
        <begin position="126"/>
        <end position="146"/>
    </location>
</feature>
<evidence type="ECO:0000313" key="5">
    <source>
        <dbReference type="Proteomes" id="UP001221142"/>
    </source>
</evidence>
<feature type="transmembrane region" description="Helical" evidence="2">
    <location>
        <begin position="198"/>
        <end position="220"/>
    </location>
</feature>
<feature type="transmembrane region" description="Helical" evidence="2">
    <location>
        <begin position="52"/>
        <end position="74"/>
    </location>
</feature>
<organism evidence="4 5">
    <name type="scientific">Roridomyces roridus</name>
    <dbReference type="NCBI Taxonomy" id="1738132"/>
    <lineage>
        <taxon>Eukaryota</taxon>
        <taxon>Fungi</taxon>
        <taxon>Dikarya</taxon>
        <taxon>Basidiomycota</taxon>
        <taxon>Agaricomycotina</taxon>
        <taxon>Agaricomycetes</taxon>
        <taxon>Agaricomycetidae</taxon>
        <taxon>Agaricales</taxon>
        <taxon>Marasmiineae</taxon>
        <taxon>Mycenaceae</taxon>
        <taxon>Roridomyces</taxon>
    </lineage>
</organism>
<keyword evidence="5" id="KW-1185">Reference proteome</keyword>
<comment type="caution">
    <text evidence="4">The sequence shown here is derived from an EMBL/GenBank/DDBJ whole genome shotgun (WGS) entry which is preliminary data.</text>
</comment>
<dbReference type="InterPro" id="IPR045339">
    <property type="entry name" value="DUF6534"/>
</dbReference>
<proteinExistence type="predicted"/>
<keyword evidence="2" id="KW-1133">Transmembrane helix</keyword>
<protein>
    <recommendedName>
        <fullName evidence="3">DUF6534 domain-containing protein</fullName>
    </recommendedName>
</protein>
<feature type="transmembrane region" description="Helical" evidence="2">
    <location>
        <begin position="94"/>
        <end position="114"/>
    </location>
</feature>
<feature type="transmembrane region" description="Helical" evidence="2">
    <location>
        <begin position="240"/>
        <end position="259"/>
    </location>
</feature>
<dbReference type="PANTHER" id="PTHR40465:SF1">
    <property type="entry name" value="DUF6534 DOMAIN-CONTAINING PROTEIN"/>
    <property type="match status" value="1"/>
</dbReference>
<keyword evidence="2" id="KW-0812">Transmembrane</keyword>
<feature type="region of interest" description="Disordered" evidence="1">
    <location>
        <begin position="288"/>
        <end position="311"/>
    </location>
</feature>
<keyword evidence="2" id="KW-0472">Membrane</keyword>
<dbReference type="EMBL" id="JARKIF010000007">
    <property type="protein sequence ID" value="KAJ7634780.1"/>
    <property type="molecule type" value="Genomic_DNA"/>
</dbReference>
<dbReference type="Proteomes" id="UP001221142">
    <property type="component" value="Unassembled WGS sequence"/>
</dbReference>
<evidence type="ECO:0000259" key="3">
    <source>
        <dbReference type="Pfam" id="PF20152"/>
    </source>
</evidence>
<dbReference type="PANTHER" id="PTHR40465">
    <property type="entry name" value="CHROMOSOME 1, WHOLE GENOME SHOTGUN SEQUENCE"/>
    <property type="match status" value="1"/>
</dbReference>
<dbReference type="Pfam" id="PF20152">
    <property type="entry name" value="DUF6534"/>
    <property type="match status" value="1"/>
</dbReference>
<reference evidence="4" key="1">
    <citation type="submission" date="2023-03" db="EMBL/GenBank/DDBJ databases">
        <title>Massive genome expansion in bonnet fungi (Mycena s.s.) driven by repeated elements and novel gene families across ecological guilds.</title>
        <authorList>
            <consortium name="Lawrence Berkeley National Laboratory"/>
            <person name="Harder C.B."/>
            <person name="Miyauchi S."/>
            <person name="Viragh M."/>
            <person name="Kuo A."/>
            <person name="Thoen E."/>
            <person name="Andreopoulos B."/>
            <person name="Lu D."/>
            <person name="Skrede I."/>
            <person name="Drula E."/>
            <person name="Henrissat B."/>
            <person name="Morin E."/>
            <person name="Kohler A."/>
            <person name="Barry K."/>
            <person name="LaButti K."/>
            <person name="Morin E."/>
            <person name="Salamov A."/>
            <person name="Lipzen A."/>
            <person name="Mereny Z."/>
            <person name="Hegedus B."/>
            <person name="Baldrian P."/>
            <person name="Stursova M."/>
            <person name="Weitz H."/>
            <person name="Taylor A."/>
            <person name="Grigoriev I.V."/>
            <person name="Nagy L.G."/>
            <person name="Martin F."/>
            <person name="Kauserud H."/>
        </authorList>
    </citation>
    <scope>NUCLEOTIDE SEQUENCE</scope>
    <source>
        <strain evidence="4">9284</strain>
    </source>
</reference>
<evidence type="ECO:0000256" key="2">
    <source>
        <dbReference type="SAM" id="Phobius"/>
    </source>
</evidence>
<feature type="domain" description="DUF6534" evidence="3">
    <location>
        <begin position="206"/>
        <end position="290"/>
    </location>
</feature>
<evidence type="ECO:0000313" key="4">
    <source>
        <dbReference type="EMBL" id="KAJ7634780.1"/>
    </source>
</evidence>
<evidence type="ECO:0000256" key="1">
    <source>
        <dbReference type="SAM" id="MobiDB-lite"/>
    </source>
</evidence>
<dbReference type="AlphaFoldDB" id="A0AAD7BZ83"/>
<sequence length="339" mass="38006">MRPISSLGPAELAHGPFFIGLFLNVLLYGIMASRGVNQIYIYYTKYPSDKTWTKTFIAFIFFLDTLNTLFDFAYLYDCLIIHFDDVPYLARANWLFALDPLMTAAIASSVQLFYAWRVKALTGSYLLAMLVVTFAVAGFGTSSSLVHHGIQPLFLQLEASVSDNCVLKNSLDILFEGTCIEVLRLPYFVEFRRFKSVVILWLVSECLADVLITIILIFHLNSNKTGMDGSDMLINRIIRVTIQTGMATTVCALIDLVLYLTIPVAWHLVFNVFLAKLYTNSLLSSLNSRAPKDGGTSDSEKSLMNKRMSMPVPPPQEVFIQIDEESASDSQLGVRRVVD</sequence>
<name>A0AAD7BZ83_9AGAR</name>
<accession>A0AAD7BZ83</accession>
<gene>
    <name evidence="4" type="ORF">FB45DRAFT_1056764</name>
</gene>